<reference evidence="2" key="1">
    <citation type="submission" date="2021-06" db="EMBL/GenBank/DDBJ databases">
        <title>Comparative genomics, transcriptomics and evolutionary studies reveal genomic signatures of adaptation to plant cell wall in hemibiotrophic fungi.</title>
        <authorList>
            <consortium name="DOE Joint Genome Institute"/>
            <person name="Baroncelli R."/>
            <person name="Diaz J.F."/>
            <person name="Benocci T."/>
            <person name="Peng M."/>
            <person name="Battaglia E."/>
            <person name="Haridas S."/>
            <person name="Andreopoulos W."/>
            <person name="Labutti K."/>
            <person name="Pangilinan J."/>
            <person name="Floch G.L."/>
            <person name="Makela M.R."/>
            <person name="Henrissat B."/>
            <person name="Grigoriev I.V."/>
            <person name="Crouch J.A."/>
            <person name="De Vries R.P."/>
            <person name="Sukno S.A."/>
            <person name="Thon M.R."/>
        </authorList>
    </citation>
    <scope>NUCLEOTIDE SEQUENCE</scope>
    <source>
        <strain evidence="2">MAFF235873</strain>
    </source>
</reference>
<evidence type="ECO:0000259" key="1">
    <source>
        <dbReference type="Pfam" id="PF06985"/>
    </source>
</evidence>
<sequence>MRPEVEAREGPARYGYSALPTESSIRILQIIPDDPSKQTFSLRLNTFPLEDAPPFWALSYTWGSSDFDEWSGGLEEPETRLHDVECDGQVFKVGETLFNYLDQVKKEMTSSFTAAKHETGTRAASPSYRLLFPGKALNLWVDAMCIDQTSSQEKSHQVQMMGRIYEVARNVVVWLGKAEPNENVCWVLRDFLPEIRRAARSSQTTALLQETGPELDHPQAIKALGKGLCDRWRSSYTDYFAFFLKKRWLTRGWVVQEAALPEPKNIVLQCGNEQFSWSRVNQLSALILMFRWDDELNNRLSERLPDWKKRPGTIDRLWNPIQNSLPAFGGDKVVQRMVDWQNRRWGTVTDDETRHAEVLHTFHRLRIYQFENPLDHIYGALGLIQRILGPNHELGVVPSYNVPVERAYTQVATWLLPHLPNLDILGLAGIAEGRRENLPSWVPDFSFHGSIHLTSLQRLRQLAKWGHSLNAFDASRTDLRLSRHVAQIEDITKLNLQGLLIDKVEEVRGIEQSSLGIITNVAWLLEFCDQRGSYELTGEDFADVAVATLCADLKPMPENGYNFRQWVKRCVAYNVMINNGDQPTDLDALNSLRMRSTEPKSAANDGPFMKLDDAVEMHAGDNFVSNLLEDPISKIVQFITPGRQMLKTKRGYLGLGPATTVAGDEVWLIKGSRMPLILRNNKNMPIASGNTASVKGETHVLVGETYLHGVMYGEMLRKDTARNFHPVVLI</sequence>
<gene>
    <name evidence="2" type="ORF">LX32DRAFT_610446</name>
</gene>
<dbReference type="PANTHER" id="PTHR24148:SF64">
    <property type="entry name" value="HETEROKARYON INCOMPATIBILITY DOMAIN-CONTAINING PROTEIN"/>
    <property type="match status" value="1"/>
</dbReference>
<dbReference type="Proteomes" id="UP001232148">
    <property type="component" value="Unassembled WGS sequence"/>
</dbReference>
<feature type="domain" description="Heterokaryon incompatibility" evidence="1">
    <location>
        <begin position="56"/>
        <end position="257"/>
    </location>
</feature>
<dbReference type="Pfam" id="PF06985">
    <property type="entry name" value="HET"/>
    <property type="match status" value="1"/>
</dbReference>
<dbReference type="PANTHER" id="PTHR24148">
    <property type="entry name" value="ANKYRIN REPEAT DOMAIN-CONTAINING PROTEIN 39 HOMOLOG-RELATED"/>
    <property type="match status" value="1"/>
</dbReference>
<name>A0AAD9M8Z0_9PEZI</name>
<evidence type="ECO:0000313" key="3">
    <source>
        <dbReference type="Proteomes" id="UP001232148"/>
    </source>
</evidence>
<proteinExistence type="predicted"/>
<dbReference type="EMBL" id="MU842823">
    <property type="protein sequence ID" value="KAK2033253.1"/>
    <property type="molecule type" value="Genomic_DNA"/>
</dbReference>
<dbReference type="AlphaFoldDB" id="A0AAD9M8Z0"/>
<keyword evidence="3" id="KW-1185">Reference proteome</keyword>
<accession>A0AAD9M8Z0</accession>
<dbReference type="InterPro" id="IPR010730">
    <property type="entry name" value="HET"/>
</dbReference>
<organism evidence="2 3">
    <name type="scientific">Colletotrichum zoysiae</name>
    <dbReference type="NCBI Taxonomy" id="1216348"/>
    <lineage>
        <taxon>Eukaryota</taxon>
        <taxon>Fungi</taxon>
        <taxon>Dikarya</taxon>
        <taxon>Ascomycota</taxon>
        <taxon>Pezizomycotina</taxon>
        <taxon>Sordariomycetes</taxon>
        <taxon>Hypocreomycetidae</taxon>
        <taxon>Glomerellales</taxon>
        <taxon>Glomerellaceae</taxon>
        <taxon>Colletotrichum</taxon>
        <taxon>Colletotrichum graminicola species complex</taxon>
    </lineage>
</organism>
<protein>
    <submittedName>
        <fullName evidence="2">Heterokaryon incompatibility protein</fullName>
    </submittedName>
</protein>
<dbReference type="Pfam" id="PF26639">
    <property type="entry name" value="Het-6_barrel"/>
    <property type="match status" value="1"/>
</dbReference>
<dbReference type="InterPro" id="IPR052895">
    <property type="entry name" value="HetReg/Transcr_Mod"/>
</dbReference>
<evidence type="ECO:0000313" key="2">
    <source>
        <dbReference type="EMBL" id="KAK2033253.1"/>
    </source>
</evidence>
<comment type="caution">
    <text evidence="2">The sequence shown here is derived from an EMBL/GenBank/DDBJ whole genome shotgun (WGS) entry which is preliminary data.</text>
</comment>